<organism evidence="2 3">
    <name type="scientific">Mucilaginibacter rigui</name>
    <dbReference type="NCBI Taxonomy" id="534635"/>
    <lineage>
        <taxon>Bacteria</taxon>
        <taxon>Pseudomonadati</taxon>
        <taxon>Bacteroidota</taxon>
        <taxon>Sphingobacteriia</taxon>
        <taxon>Sphingobacteriales</taxon>
        <taxon>Sphingobacteriaceae</taxon>
        <taxon>Mucilaginibacter</taxon>
    </lineage>
</organism>
<dbReference type="InterPro" id="IPR037171">
    <property type="entry name" value="NagB/RpiA_transferase-like"/>
</dbReference>
<feature type="domain" description="LUD" evidence="1">
    <location>
        <begin position="103"/>
        <end position="201"/>
    </location>
</feature>
<protein>
    <submittedName>
        <fullName evidence="2">LUD domain-containing protein</fullName>
    </submittedName>
</protein>
<dbReference type="SUPFAM" id="SSF100950">
    <property type="entry name" value="NagB/RpiA/CoA transferase-like"/>
    <property type="match status" value="1"/>
</dbReference>
<accession>A0ABR7X156</accession>
<dbReference type="Pfam" id="PF02589">
    <property type="entry name" value="LUD_dom"/>
    <property type="match status" value="1"/>
</dbReference>
<proteinExistence type="predicted"/>
<dbReference type="InterPro" id="IPR024185">
    <property type="entry name" value="FTHF_cligase-like_sf"/>
</dbReference>
<dbReference type="InterPro" id="IPR003741">
    <property type="entry name" value="LUD_dom"/>
</dbReference>
<dbReference type="PANTHER" id="PTHR43682">
    <property type="entry name" value="LACTATE UTILIZATION PROTEIN C"/>
    <property type="match status" value="1"/>
</dbReference>
<evidence type="ECO:0000259" key="1">
    <source>
        <dbReference type="Pfam" id="PF02589"/>
    </source>
</evidence>
<dbReference type="PANTHER" id="PTHR43682:SF1">
    <property type="entry name" value="LACTATE UTILIZATION PROTEIN C"/>
    <property type="match status" value="1"/>
</dbReference>
<dbReference type="EMBL" id="JACWMW010000001">
    <property type="protein sequence ID" value="MBD1384338.1"/>
    <property type="molecule type" value="Genomic_DNA"/>
</dbReference>
<dbReference type="Gene3D" id="3.40.50.10420">
    <property type="entry name" value="NagB/RpiA/CoA transferase-like"/>
    <property type="match status" value="1"/>
</dbReference>
<reference evidence="2 3" key="1">
    <citation type="submission" date="2020-09" db="EMBL/GenBank/DDBJ databases">
        <title>Novel species of Mucilaginibacter isolated from a glacier on the Tibetan Plateau.</title>
        <authorList>
            <person name="Liu Q."/>
            <person name="Xin Y.-H."/>
        </authorList>
    </citation>
    <scope>NUCLEOTIDE SEQUENCE [LARGE SCALE GENOMIC DNA]</scope>
    <source>
        <strain evidence="2 3">CGMCC 1.13878</strain>
    </source>
</reference>
<name>A0ABR7X156_9SPHI</name>
<evidence type="ECO:0000313" key="3">
    <source>
        <dbReference type="Proteomes" id="UP000618754"/>
    </source>
</evidence>
<sequence>MVRKKQEGMSTTREQILNAVRANQPALKVLPEVVIPADSINLQAKFTETLTTIGGKVIKAGSYGDIIDYIKSINKAGDRVISSVAGLSDVILSGNTSPLPHSLQDVELAIIKAHFGVAENGAVWITEYLLSQRVLPFICQHLIVILNADDLVANMHQAYEKIGNEHYGYGTFIAGPSKTADIEQSLVLGAHGSRSMTIFLIKPPSD</sequence>
<comment type="caution">
    <text evidence="2">The sequence shown here is derived from an EMBL/GenBank/DDBJ whole genome shotgun (WGS) entry which is preliminary data.</text>
</comment>
<gene>
    <name evidence="2" type="ORF">IDJ75_03540</name>
</gene>
<keyword evidence="3" id="KW-1185">Reference proteome</keyword>
<dbReference type="Proteomes" id="UP000618754">
    <property type="component" value="Unassembled WGS sequence"/>
</dbReference>
<evidence type="ECO:0000313" key="2">
    <source>
        <dbReference type="EMBL" id="MBD1384338.1"/>
    </source>
</evidence>